<evidence type="ECO:0000313" key="2">
    <source>
        <dbReference type="EMBL" id="MFD1890001.1"/>
    </source>
</evidence>
<dbReference type="RefSeq" id="WP_343872950.1">
    <property type="nucleotide sequence ID" value="NZ_BAAAIX010000013.1"/>
</dbReference>
<dbReference type="InterPro" id="IPR006311">
    <property type="entry name" value="TAT_signal"/>
</dbReference>
<dbReference type="PANTHER" id="PTHR43649">
    <property type="entry name" value="ARABINOSE-BINDING PROTEIN-RELATED"/>
    <property type="match status" value="1"/>
</dbReference>
<dbReference type="SUPFAM" id="SSF53850">
    <property type="entry name" value="Periplasmic binding protein-like II"/>
    <property type="match status" value="1"/>
</dbReference>
<dbReference type="EMBL" id="JBHUFZ010000016">
    <property type="protein sequence ID" value="MFD1890001.1"/>
    <property type="molecule type" value="Genomic_DNA"/>
</dbReference>
<evidence type="ECO:0000313" key="3">
    <source>
        <dbReference type="Proteomes" id="UP001597326"/>
    </source>
</evidence>
<dbReference type="Gene3D" id="3.40.190.10">
    <property type="entry name" value="Periplasmic binding protein-like II"/>
    <property type="match status" value="1"/>
</dbReference>
<dbReference type="InterPro" id="IPR050490">
    <property type="entry name" value="Bact_solute-bd_prot1"/>
</dbReference>
<dbReference type="Proteomes" id="UP001597326">
    <property type="component" value="Unassembled WGS sequence"/>
</dbReference>
<reference evidence="3" key="1">
    <citation type="journal article" date="2019" name="Int. J. Syst. Evol. Microbiol.">
        <title>The Global Catalogue of Microorganisms (GCM) 10K type strain sequencing project: providing services to taxonomists for standard genome sequencing and annotation.</title>
        <authorList>
            <consortium name="The Broad Institute Genomics Platform"/>
            <consortium name="The Broad Institute Genome Sequencing Center for Infectious Disease"/>
            <person name="Wu L."/>
            <person name="Ma J."/>
        </authorList>
    </citation>
    <scope>NUCLEOTIDE SEQUENCE [LARGE SCALE GENOMIC DNA]</scope>
    <source>
        <strain evidence="3">CAIM 431</strain>
    </source>
</reference>
<sequence length="537" mass="58444">MTELSRRTLLGTGAGLSAVALGGPLLAGCGGGESSSGGAKAGEAAATPAYQAATGPKPDIVGDANIPDTFFHYPADPVQTVTAKPGDGKPISILTQTYSPVTPQPPTNTAWAHLNEQLGSDLEIQQIPQAEYINKFSTTLAGGQLPDMFFIAEVADMPAMVEATCLDLSDHLAGDAIKKYPNLAAIPSEAWEVGRFNGRLYGLPTPRGAMSSGVLFRRDDLLASKGINPEWKNFQEFYELATEVNDPRGGRWATTVVPKQYIKNMLGLPNFWRHEDGTMKSWWTDEKMEQALEAERKWAKAGLMNPDAFARPNQKNWFTTGKAYFNPDSFTAWAQYMTDAPSGFDIDVCDIPAFDGQGKGHLWMSFPSFGRSAINKKAGDRVETLLKVADYLAAPFGSKEYLAVKYGKQGADYTLKGTDPVPTPAGGGNTALGVKYIVDSRIANYLPGHDEAAKKLDAAIRRLVPDAYRNDAVYLFSKEYEKNFQTANTSFEALENDIVQGRKPVSAWRPAADAWWKDHGQKMAEELAQAYQDAGRS</sequence>
<dbReference type="PROSITE" id="PS51318">
    <property type="entry name" value="TAT"/>
    <property type="match status" value="1"/>
</dbReference>
<dbReference type="PROSITE" id="PS51257">
    <property type="entry name" value="PROKAR_LIPOPROTEIN"/>
    <property type="match status" value="1"/>
</dbReference>
<organism evidence="2 3">
    <name type="scientific">Luteococcus peritonei</name>
    <dbReference type="NCBI Taxonomy" id="88874"/>
    <lineage>
        <taxon>Bacteria</taxon>
        <taxon>Bacillati</taxon>
        <taxon>Actinomycetota</taxon>
        <taxon>Actinomycetes</taxon>
        <taxon>Propionibacteriales</taxon>
        <taxon>Propionibacteriaceae</taxon>
        <taxon>Luteococcus</taxon>
    </lineage>
</organism>
<protein>
    <submittedName>
        <fullName evidence="2">Extracellular solute-binding protein</fullName>
    </submittedName>
</protein>
<comment type="similarity">
    <text evidence="1">Belongs to the bacterial solute-binding protein 1 family.</text>
</comment>
<comment type="caution">
    <text evidence="2">The sequence shown here is derived from an EMBL/GenBank/DDBJ whole genome shotgun (WGS) entry which is preliminary data.</text>
</comment>
<accession>A0ABW4RUN8</accession>
<name>A0ABW4RUN8_9ACTN</name>
<dbReference type="PANTHER" id="PTHR43649:SF31">
    <property type="entry name" value="SN-GLYCEROL-3-PHOSPHATE-BINDING PERIPLASMIC PROTEIN UGPB"/>
    <property type="match status" value="1"/>
</dbReference>
<keyword evidence="3" id="KW-1185">Reference proteome</keyword>
<proteinExistence type="inferred from homology"/>
<evidence type="ECO:0000256" key="1">
    <source>
        <dbReference type="ARBA" id="ARBA00008520"/>
    </source>
</evidence>
<gene>
    <name evidence="2" type="ORF">ACFSCS_07325</name>
</gene>